<dbReference type="InterPro" id="IPR029479">
    <property type="entry name" value="Nitroreductase"/>
</dbReference>
<evidence type="ECO:0000256" key="3">
    <source>
        <dbReference type="ARBA" id="ARBA00022643"/>
    </source>
</evidence>
<name>A0A0K0DLD2_ANGCA</name>
<evidence type="ECO:0000313" key="6">
    <source>
        <dbReference type="Proteomes" id="UP000035642"/>
    </source>
</evidence>
<evidence type="ECO:0000256" key="1">
    <source>
        <dbReference type="ARBA" id="ARBA00007118"/>
    </source>
</evidence>
<keyword evidence="6" id="KW-1185">Reference proteome</keyword>
<dbReference type="InterPro" id="IPR050627">
    <property type="entry name" value="Nitroreductase/BluB"/>
</dbReference>
<proteinExistence type="inferred from homology"/>
<dbReference type="STRING" id="6313.A0A0K0DLD2"/>
<feature type="domain" description="Nitroreductase" evidence="5">
    <location>
        <begin position="75"/>
        <end position="171"/>
    </location>
</feature>
<organism evidence="6 7">
    <name type="scientific">Angiostrongylus cantonensis</name>
    <name type="common">Rat lungworm</name>
    <dbReference type="NCBI Taxonomy" id="6313"/>
    <lineage>
        <taxon>Eukaryota</taxon>
        <taxon>Metazoa</taxon>
        <taxon>Ecdysozoa</taxon>
        <taxon>Nematoda</taxon>
        <taxon>Chromadorea</taxon>
        <taxon>Rhabditida</taxon>
        <taxon>Rhabditina</taxon>
        <taxon>Rhabditomorpha</taxon>
        <taxon>Strongyloidea</taxon>
        <taxon>Metastrongylidae</taxon>
        <taxon>Angiostrongylus</taxon>
    </lineage>
</organism>
<evidence type="ECO:0000313" key="7">
    <source>
        <dbReference type="WBParaSite" id="ACAC_0001239701-mRNA-1"/>
    </source>
</evidence>
<dbReference type="Pfam" id="PF00881">
    <property type="entry name" value="Nitroreductase"/>
    <property type="match status" value="1"/>
</dbReference>
<accession>A0A0K0DLD2</accession>
<dbReference type="PANTHER" id="PTHR23026:SF90">
    <property type="entry name" value="IODOTYROSINE DEIODINASE 1"/>
    <property type="match status" value="1"/>
</dbReference>
<dbReference type="WBParaSite" id="ACAC_0001239701-mRNA-1">
    <property type="protein sequence ID" value="ACAC_0001239701-mRNA-1"/>
    <property type="gene ID" value="ACAC_0001239701"/>
</dbReference>
<reference evidence="6" key="1">
    <citation type="submission" date="2012-09" db="EMBL/GenBank/DDBJ databases">
        <authorList>
            <person name="Martin A.A."/>
        </authorList>
    </citation>
    <scope>NUCLEOTIDE SEQUENCE</scope>
</reference>
<dbReference type="GO" id="GO:0006570">
    <property type="term" value="P:tyrosine metabolic process"/>
    <property type="evidence" value="ECO:0007669"/>
    <property type="project" value="TreeGrafter"/>
</dbReference>
<dbReference type="Gene3D" id="3.40.109.10">
    <property type="entry name" value="NADH Oxidase"/>
    <property type="match status" value="1"/>
</dbReference>
<keyword evidence="3" id="KW-0288">FMN</keyword>
<comment type="similarity">
    <text evidence="1">Belongs to the nitroreductase family.</text>
</comment>
<dbReference type="SUPFAM" id="SSF55469">
    <property type="entry name" value="FMN-dependent nitroreductase-like"/>
    <property type="match status" value="1"/>
</dbReference>
<dbReference type="PANTHER" id="PTHR23026">
    <property type="entry name" value="NADPH NITROREDUCTASE"/>
    <property type="match status" value="1"/>
</dbReference>
<dbReference type="Proteomes" id="UP000035642">
    <property type="component" value="Unassembled WGS sequence"/>
</dbReference>
<reference evidence="7" key="2">
    <citation type="submission" date="2017-02" db="UniProtKB">
        <authorList>
            <consortium name="WormBaseParasite"/>
        </authorList>
    </citation>
    <scope>IDENTIFICATION</scope>
</reference>
<evidence type="ECO:0000259" key="5">
    <source>
        <dbReference type="Pfam" id="PF00881"/>
    </source>
</evidence>
<evidence type="ECO:0000256" key="2">
    <source>
        <dbReference type="ARBA" id="ARBA00022630"/>
    </source>
</evidence>
<sequence>MVALVPKSTKKDNKDVKVLKMVKNQTDRGCDEDSYFSDLHEHVFNEKEVHYSVPFMHETEMLRSSQYFYEQMKLRRSVRSFSSKSVPMKIVQNIIKTAGCSPSVCNAQPWKFCVVIDEKKKAEIRSIIEADARENYFSRNGEGSEWVMGVSQLQETWRRPYLTDAPLLLVVCHEIHSVLHYLTELLSYLQPLSLCP</sequence>
<dbReference type="GO" id="GO:0005886">
    <property type="term" value="C:plasma membrane"/>
    <property type="evidence" value="ECO:0007669"/>
    <property type="project" value="TreeGrafter"/>
</dbReference>
<keyword evidence="4" id="KW-0560">Oxidoreductase</keyword>
<dbReference type="InterPro" id="IPR000415">
    <property type="entry name" value="Nitroreductase-like"/>
</dbReference>
<keyword evidence="2" id="KW-0285">Flavoprotein</keyword>
<protein>
    <submittedName>
        <fullName evidence="7">Nitroreductase domain-containing protein</fullName>
    </submittedName>
</protein>
<dbReference type="GO" id="GO:0140616">
    <property type="term" value="F:iodotyrosine deiodinase activity"/>
    <property type="evidence" value="ECO:0007669"/>
    <property type="project" value="UniProtKB-ARBA"/>
</dbReference>
<dbReference type="AlphaFoldDB" id="A0A0K0DLD2"/>
<evidence type="ECO:0000256" key="4">
    <source>
        <dbReference type="ARBA" id="ARBA00023002"/>
    </source>
</evidence>